<dbReference type="OrthoDB" id="10031947at2759"/>
<dbReference type="NCBIfam" id="TIGR00628">
    <property type="entry name" value="ung"/>
    <property type="match status" value="1"/>
</dbReference>
<evidence type="ECO:0000256" key="7">
    <source>
        <dbReference type="ARBA" id="ARBA00023204"/>
    </source>
</evidence>
<dbReference type="SUPFAM" id="SSF52141">
    <property type="entry name" value="Uracil-DNA glycosylase-like"/>
    <property type="match status" value="1"/>
</dbReference>
<evidence type="ECO:0000256" key="13">
    <source>
        <dbReference type="PROSITE-ProRule" id="PRU10072"/>
    </source>
</evidence>
<evidence type="ECO:0000256" key="8">
    <source>
        <dbReference type="ARBA" id="ARBA00023242"/>
    </source>
</evidence>
<dbReference type="CDD" id="cd10027">
    <property type="entry name" value="UDG-F1-like"/>
    <property type="match status" value="1"/>
</dbReference>
<reference evidence="17" key="2">
    <citation type="submission" date="2017-05" db="UniProtKB">
        <authorList>
            <consortium name="EnsemblMetazoa"/>
        </authorList>
    </citation>
    <scope>IDENTIFICATION</scope>
</reference>
<accession>A0A1X7VK05</accession>
<evidence type="ECO:0000256" key="5">
    <source>
        <dbReference type="ARBA" id="ARBA00022990"/>
    </source>
</evidence>
<evidence type="ECO:0000256" key="2">
    <source>
        <dbReference type="ARBA" id="ARBA00022553"/>
    </source>
</evidence>
<dbReference type="EnsemblMetazoa" id="Aqu2.1.40691_001">
    <property type="protein sequence ID" value="Aqu2.1.40691_001"/>
    <property type="gene ID" value="Aqu2.1.40691"/>
</dbReference>
<evidence type="ECO:0000256" key="15">
    <source>
        <dbReference type="SAM" id="MobiDB-lite"/>
    </source>
</evidence>
<dbReference type="NCBIfam" id="NF003588">
    <property type="entry name" value="PRK05254.1-1"/>
    <property type="match status" value="1"/>
</dbReference>
<dbReference type="STRING" id="400682.A0A1X7VK05"/>
<protein>
    <recommendedName>
        <fullName evidence="12 14">Uracil-DNA glycosylase</fullName>
        <shortName evidence="12">UDG</shortName>
        <ecNumber evidence="12 14">3.2.2.27</ecNumber>
    </recommendedName>
</protein>
<dbReference type="SMART" id="SM00987">
    <property type="entry name" value="UreE_C"/>
    <property type="match status" value="1"/>
</dbReference>
<organism evidence="17">
    <name type="scientific">Amphimedon queenslandica</name>
    <name type="common">Sponge</name>
    <dbReference type="NCBI Taxonomy" id="400682"/>
    <lineage>
        <taxon>Eukaryota</taxon>
        <taxon>Metazoa</taxon>
        <taxon>Porifera</taxon>
        <taxon>Demospongiae</taxon>
        <taxon>Heteroscleromorpha</taxon>
        <taxon>Haplosclerida</taxon>
        <taxon>Niphatidae</taxon>
        <taxon>Amphimedon</taxon>
    </lineage>
</organism>
<evidence type="ECO:0000259" key="16">
    <source>
        <dbReference type="SMART" id="SM00986"/>
    </source>
</evidence>
<dbReference type="GO" id="GO:0005739">
    <property type="term" value="C:mitochondrion"/>
    <property type="evidence" value="ECO:0007669"/>
    <property type="project" value="UniProtKB-SubCell"/>
</dbReference>
<comment type="catalytic activity">
    <reaction evidence="10">
        <text>a 2'-deoxyuridine in single-stranded DNA + H2O = a 2'-deoxyribose 5'-monophosphate in single-stranded DNA + uracil</text>
        <dbReference type="Rhea" id="RHEA:81459"/>
        <dbReference type="Rhea" id="RHEA-COMP:12847"/>
        <dbReference type="Rhea" id="RHEA-COMP:19684"/>
        <dbReference type="ChEBI" id="CHEBI:15377"/>
        <dbReference type="ChEBI" id="CHEBI:17568"/>
        <dbReference type="ChEBI" id="CHEBI:133902"/>
        <dbReference type="ChEBI" id="CHEBI:139095"/>
    </reaction>
    <physiologicalReaction direction="left-to-right" evidence="10">
        <dbReference type="Rhea" id="RHEA:81460"/>
    </physiologicalReaction>
</comment>
<dbReference type="FunFam" id="3.40.470.10:FF:000004">
    <property type="entry name" value="Uracil-DNA glycosylase"/>
    <property type="match status" value="1"/>
</dbReference>
<keyword evidence="4 12" id="KW-0378">Hydrolase</keyword>
<evidence type="ECO:0000256" key="10">
    <source>
        <dbReference type="ARBA" id="ARBA00052828"/>
    </source>
</evidence>
<dbReference type="KEGG" id="aqu:100639307"/>
<feature type="active site" description="Proton acceptor" evidence="12 13">
    <location>
        <position position="135"/>
    </location>
</feature>
<dbReference type="InParanoid" id="A0A1X7VK05"/>
<evidence type="ECO:0000256" key="11">
    <source>
        <dbReference type="ARBA" id="ARBA00064140"/>
    </source>
</evidence>
<reference evidence="18" key="1">
    <citation type="journal article" date="2010" name="Nature">
        <title>The Amphimedon queenslandica genome and the evolution of animal complexity.</title>
        <authorList>
            <person name="Srivastava M."/>
            <person name="Simakov O."/>
            <person name="Chapman J."/>
            <person name="Fahey B."/>
            <person name="Gauthier M.E."/>
            <person name="Mitros T."/>
            <person name="Richards G.S."/>
            <person name="Conaco C."/>
            <person name="Dacre M."/>
            <person name="Hellsten U."/>
            <person name="Larroux C."/>
            <person name="Putnam N.H."/>
            <person name="Stanke M."/>
            <person name="Adamska M."/>
            <person name="Darling A."/>
            <person name="Degnan S.M."/>
            <person name="Oakley T.H."/>
            <person name="Plachetzki D.C."/>
            <person name="Zhai Y."/>
            <person name="Adamski M."/>
            <person name="Calcino A."/>
            <person name="Cummins S.F."/>
            <person name="Goodstein D.M."/>
            <person name="Harris C."/>
            <person name="Jackson D.J."/>
            <person name="Leys S.P."/>
            <person name="Shu S."/>
            <person name="Woodcroft B.J."/>
            <person name="Vervoort M."/>
            <person name="Kosik K.S."/>
            <person name="Manning G."/>
            <person name="Degnan B.M."/>
            <person name="Rokhsar D.S."/>
        </authorList>
    </citation>
    <scope>NUCLEOTIDE SEQUENCE [LARGE SCALE GENOMIC DNA]</scope>
</reference>
<dbReference type="PANTHER" id="PTHR11264:SF0">
    <property type="entry name" value="URACIL-DNA GLYCOSYLASE"/>
    <property type="match status" value="1"/>
</dbReference>
<keyword evidence="2" id="KW-0597">Phosphoprotein</keyword>
<evidence type="ECO:0000256" key="3">
    <source>
        <dbReference type="ARBA" id="ARBA00022763"/>
    </source>
</evidence>
<dbReference type="PANTHER" id="PTHR11264">
    <property type="entry name" value="URACIL-DNA GLYCOSYLASE"/>
    <property type="match status" value="1"/>
</dbReference>
<dbReference type="InterPro" id="IPR005122">
    <property type="entry name" value="Uracil-DNA_glycosylase-like"/>
</dbReference>
<dbReference type="NCBIfam" id="NF003589">
    <property type="entry name" value="PRK05254.1-2"/>
    <property type="match status" value="1"/>
</dbReference>
<comment type="subunit">
    <text evidence="11">Interacts with RPA2 subunit of the RPA trimer; this interaction mediates UNG2 recruitment to RPA-coated single-stranded DNA at stalled replication forks. Interacts with PCNA; this interaction mediates UNG2 recruitment to S-phase replication foci. Interacts (via N-terminus) with FAM72A.</text>
</comment>
<dbReference type="FunCoup" id="A0A1X7VK05">
    <property type="interactions" value="123"/>
</dbReference>
<keyword evidence="8 12" id="KW-0539">Nucleus</keyword>
<evidence type="ECO:0000256" key="9">
    <source>
        <dbReference type="ARBA" id="ARBA00052069"/>
    </source>
</evidence>
<dbReference type="InterPro" id="IPR036895">
    <property type="entry name" value="Uracil-DNA_glycosylase-like_sf"/>
</dbReference>
<comment type="catalytic activity">
    <reaction evidence="12 14">
        <text>Hydrolyzes single-stranded DNA or mismatched double-stranded DNA and polynucleotides, releasing free uracil.</text>
        <dbReference type="EC" id="3.2.2.27"/>
    </reaction>
</comment>
<gene>
    <name evidence="17" type="primary">100639307</name>
</gene>
<keyword evidence="18" id="KW-1185">Reference proteome</keyword>
<dbReference type="PROSITE" id="PS00130">
    <property type="entry name" value="U_DNA_GLYCOSYLASE"/>
    <property type="match status" value="1"/>
</dbReference>
<sequence>MPPKKRKQAEEENGKTQDISSFFKPAPPKSAKRAEPAHATCTDDETPPTSDKELITEKRYVASAKLWSKKLGGEIGPSWMKALEPIFKEPFFTELMSFVDGERATKVVYPPASQVFSWTIACALDDVKVVIVGQDPYHGPNQAHGLCFSVCIGVPPPPSLKNIYKELSEDISGFSIPDHGYLIGWARQGVLLLNACLTVRRSEANSHSKKGWEKVTDAVIQWINANLRGVVFMLWGGDAKKKGSSINKKRHYVLDGPHPSPLSAHRGFFGCRHFSKANELLEKDGRTPIDWSHLPRN</sequence>
<evidence type="ECO:0000256" key="4">
    <source>
        <dbReference type="ARBA" id="ARBA00022801"/>
    </source>
</evidence>
<dbReference type="GO" id="GO:0005654">
    <property type="term" value="C:nucleoplasm"/>
    <property type="evidence" value="ECO:0007669"/>
    <property type="project" value="UniProtKB-ARBA"/>
</dbReference>
<dbReference type="SMART" id="SM00986">
    <property type="entry name" value="UDG"/>
    <property type="match status" value="1"/>
</dbReference>
<feature type="region of interest" description="Disordered" evidence="15">
    <location>
        <begin position="1"/>
        <end position="52"/>
    </location>
</feature>
<proteinExistence type="inferred from homology"/>
<dbReference type="GO" id="GO:0097510">
    <property type="term" value="P:base-excision repair, AP site formation via deaminated base removal"/>
    <property type="evidence" value="ECO:0007669"/>
    <property type="project" value="TreeGrafter"/>
</dbReference>
<dbReference type="NCBIfam" id="NF003592">
    <property type="entry name" value="PRK05254.1-5"/>
    <property type="match status" value="1"/>
</dbReference>
<feature type="domain" description="Uracil-DNA glycosylase-like" evidence="16">
    <location>
        <begin position="120"/>
        <end position="281"/>
    </location>
</feature>
<evidence type="ECO:0000313" key="18">
    <source>
        <dbReference type="Proteomes" id="UP000007879"/>
    </source>
</evidence>
<dbReference type="Proteomes" id="UP000007879">
    <property type="component" value="Unassembled WGS sequence"/>
</dbReference>
<dbReference type="EnsemblMetazoa" id="XM_003383896.3">
    <property type="protein sequence ID" value="XP_003383944.1"/>
    <property type="gene ID" value="LOC100639307"/>
</dbReference>
<keyword evidence="3 12" id="KW-0227">DNA damage</keyword>
<evidence type="ECO:0000256" key="14">
    <source>
        <dbReference type="RuleBase" id="RU003780"/>
    </source>
</evidence>
<evidence type="ECO:0000256" key="1">
    <source>
        <dbReference type="ARBA" id="ARBA00008184"/>
    </source>
</evidence>
<dbReference type="EC" id="3.2.2.27" evidence="12 14"/>
<comment type="function">
    <text evidence="12 14">Excises uracil residues from the DNA which can arise as a result of misincorporation of dUMP residues by DNA polymerase or due to deamination of cytosine.</text>
</comment>
<dbReference type="eggNOG" id="KOG2994">
    <property type="taxonomic scope" value="Eukaryota"/>
</dbReference>
<dbReference type="AlphaFoldDB" id="A0A1X7VK05"/>
<dbReference type="NCBIfam" id="NF003591">
    <property type="entry name" value="PRK05254.1-4"/>
    <property type="match status" value="1"/>
</dbReference>
<dbReference type="HAMAP" id="MF_00148">
    <property type="entry name" value="UDG"/>
    <property type="match status" value="1"/>
</dbReference>
<evidence type="ECO:0000256" key="12">
    <source>
        <dbReference type="HAMAP-Rule" id="MF_03166"/>
    </source>
</evidence>
<evidence type="ECO:0000313" key="17">
    <source>
        <dbReference type="EnsemblMetazoa" id="Aqu2.1.40691_001"/>
    </source>
</evidence>
<keyword evidence="7 12" id="KW-0234">DNA repair</keyword>
<dbReference type="InterPro" id="IPR018085">
    <property type="entry name" value="Ura-DNA_Glyclase_AS"/>
</dbReference>
<keyword evidence="5" id="KW-0007">Acetylation</keyword>
<comment type="catalytic activity">
    <reaction evidence="9">
        <text>a 2'-deoxyuridine in double-stranded DNA + H2O = a 2'-deoxyribose 5'-monophosphate in double-stranded DNA + uracil</text>
        <dbReference type="Rhea" id="RHEA:81455"/>
        <dbReference type="Rhea" id="RHEA-COMP:14231"/>
        <dbReference type="Rhea" id="RHEA-COMP:17071"/>
        <dbReference type="ChEBI" id="CHEBI:15377"/>
        <dbReference type="ChEBI" id="CHEBI:17568"/>
        <dbReference type="ChEBI" id="CHEBI:133902"/>
        <dbReference type="ChEBI" id="CHEBI:139095"/>
    </reaction>
    <physiologicalReaction direction="left-to-right" evidence="9">
        <dbReference type="Rhea" id="RHEA:81456"/>
    </physiologicalReaction>
</comment>
<evidence type="ECO:0000256" key="6">
    <source>
        <dbReference type="ARBA" id="ARBA00023128"/>
    </source>
</evidence>
<dbReference type="Pfam" id="PF03167">
    <property type="entry name" value="UDG"/>
    <property type="match status" value="1"/>
</dbReference>
<dbReference type="Gene3D" id="3.40.470.10">
    <property type="entry name" value="Uracil-DNA glycosylase-like domain"/>
    <property type="match status" value="1"/>
</dbReference>
<dbReference type="InterPro" id="IPR002043">
    <property type="entry name" value="UDG_fam1"/>
</dbReference>
<comment type="subcellular location">
    <subcellularLocation>
        <location evidence="12">Mitochondrion</location>
    </subcellularLocation>
    <subcellularLocation>
        <location evidence="12">Nucleus</location>
    </subcellularLocation>
</comment>
<dbReference type="GO" id="GO:0004844">
    <property type="term" value="F:uracil DNA N-glycosylase activity"/>
    <property type="evidence" value="ECO:0007669"/>
    <property type="project" value="UniProtKB-UniRule"/>
</dbReference>
<keyword evidence="6 12" id="KW-0496">Mitochondrion</keyword>
<name>A0A1X7VK05_AMPQE</name>
<comment type="similarity">
    <text evidence="1 12 14">Belongs to the uracil-DNA glycosylase (UDG) superfamily. UNG family.</text>
</comment>